<dbReference type="AlphaFoldDB" id="A0A6H1ZG34"/>
<dbReference type="Gene3D" id="3.30.420.280">
    <property type="match status" value="1"/>
</dbReference>
<accession>A0A6H1ZG34</accession>
<evidence type="ECO:0000259" key="1">
    <source>
        <dbReference type="Pfam" id="PF04466"/>
    </source>
</evidence>
<evidence type="ECO:0000259" key="2">
    <source>
        <dbReference type="Pfam" id="PF17288"/>
    </source>
</evidence>
<dbReference type="InterPro" id="IPR052380">
    <property type="entry name" value="Viral_DNA_packaging_terminase"/>
</dbReference>
<proteinExistence type="predicted"/>
<dbReference type="InterPro" id="IPR006437">
    <property type="entry name" value="Phage_terminase_lsu"/>
</dbReference>
<dbReference type="Gene3D" id="3.40.50.300">
    <property type="entry name" value="P-loop containing nucleotide triphosphate hydrolases"/>
    <property type="match status" value="1"/>
</dbReference>
<evidence type="ECO:0000313" key="4">
    <source>
        <dbReference type="EMBL" id="QJH98001.1"/>
    </source>
</evidence>
<gene>
    <name evidence="3" type="ORF">TM448A00549_0010</name>
    <name evidence="4" type="ORF">TM448B01156_0017</name>
</gene>
<name>A0A6H1ZG34_9ZZZZ</name>
<dbReference type="Pfam" id="PF04466">
    <property type="entry name" value="Terminase_3"/>
    <property type="match status" value="1"/>
</dbReference>
<dbReference type="PANTHER" id="PTHR39184:SF1">
    <property type="entry name" value="PBSX PHAGE TERMINASE LARGE SUBUNIT"/>
    <property type="match status" value="1"/>
</dbReference>
<dbReference type="EMBL" id="MT144024">
    <property type="protein sequence ID" value="QJA46873.1"/>
    <property type="molecule type" value="Genomic_DNA"/>
</dbReference>
<dbReference type="Pfam" id="PF17288">
    <property type="entry name" value="Terminase_3C"/>
    <property type="match status" value="1"/>
</dbReference>
<reference evidence="3" key="1">
    <citation type="submission" date="2020-03" db="EMBL/GenBank/DDBJ databases">
        <title>The deep terrestrial virosphere.</title>
        <authorList>
            <person name="Holmfeldt K."/>
            <person name="Nilsson E."/>
            <person name="Simone D."/>
            <person name="Lopez-Fernandez M."/>
            <person name="Wu X."/>
            <person name="de Brujin I."/>
            <person name="Lundin D."/>
            <person name="Andersson A."/>
            <person name="Bertilsson S."/>
            <person name="Dopson M."/>
        </authorList>
    </citation>
    <scope>NUCLEOTIDE SEQUENCE</scope>
    <source>
        <strain evidence="3">TM448A00549</strain>
        <strain evidence="4">TM448B01156</strain>
    </source>
</reference>
<dbReference type="InterPro" id="IPR027417">
    <property type="entry name" value="P-loop_NTPase"/>
</dbReference>
<dbReference type="InterPro" id="IPR035413">
    <property type="entry name" value="Terminase_L_C"/>
</dbReference>
<dbReference type="PANTHER" id="PTHR39184">
    <property type="match status" value="1"/>
</dbReference>
<sequence>MEKTIEIPVEFKRLFDGDWREAAIYGGRFSLKSHTVARYLLIRARKEKTRVACFREFQNSIAESSHHLLAELIKQYELIDFEVTNTSIINKLNGSDFIFKGLYHNEQNVKSTEGIDVAWVEEAQTVSKESLEVLTPTVRKDNSQIVYTYNRLLEDDPVHTRLIIEGRPNTLVINVNYDIAEKYGWMPKVIKKEIEDDKKSRPGLYKHKWLGEPQAEEIRIYKNWKIVDEIPHEARLERRGLDFGYSNDETAVIEVYYYNGGWILNERLYRKGMKNKPIADFLNNLEKPETLVMADSSEPKSVDEIASYGVNITGARKKKGGFGGEVGGPEKKWKKWAIQLIQDQPISITKQSTNMLKEYRNYMWMTDRNGKILNEPIDGNDHCMDAVRYALATLGRLKQELSYWDRIWEKELNPQLQAKFDKSL</sequence>
<dbReference type="NCBIfam" id="TIGR01547">
    <property type="entry name" value="phage_term_2"/>
    <property type="match status" value="1"/>
</dbReference>
<evidence type="ECO:0000313" key="3">
    <source>
        <dbReference type="EMBL" id="QJA46873.1"/>
    </source>
</evidence>
<protein>
    <submittedName>
        <fullName evidence="3">Putative terminase</fullName>
    </submittedName>
</protein>
<organism evidence="3">
    <name type="scientific">viral metagenome</name>
    <dbReference type="NCBI Taxonomy" id="1070528"/>
    <lineage>
        <taxon>unclassified sequences</taxon>
        <taxon>metagenomes</taxon>
        <taxon>organismal metagenomes</taxon>
    </lineage>
</organism>
<feature type="domain" description="Phage terminase large subunit N-terminal" evidence="1">
    <location>
        <begin position="24"/>
        <end position="212"/>
    </location>
</feature>
<feature type="domain" description="Phage terminase large subunit C-terminal" evidence="2">
    <location>
        <begin position="242"/>
        <end position="392"/>
    </location>
</feature>
<dbReference type="EMBL" id="MT144711">
    <property type="protein sequence ID" value="QJH98001.1"/>
    <property type="molecule type" value="Genomic_DNA"/>
</dbReference>
<dbReference type="InterPro" id="IPR035412">
    <property type="entry name" value="Terminase_L_N"/>
</dbReference>